<organism evidence="1 2">
    <name type="scientific">Marinicauda algicola</name>
    <dbReference type="NCBI Taxonomy" id="2029849"/>
    <lineage>
        <taxon>Bacteria</taxon>
        <taxon>Pseudomonadati</taxon>
        <taxon>Pseudomonadota</taxon>
        <taxon>Alphaproteobacteria</taxon>
        <taxon>Maricaulales</taxon>
        <taxon>Maricaulaceae</taxon>
        <taxon>Marinicauda</taxon>
    </lineage>
</organism>
<gene>
    <name evidence="1" type="ORF">E5163_03620</name>
</gene>
<evidence type="ECO:0000313" key="2">
    <source>
        <dbReference type="Proteomes" id="UP000308054"/>
    </source>
</evidence>
<accession>A0A4S2H3R6</accession>
<reference evidence="1 2" key="1">
    <citation type="journal article" date="2017" name="Int. J. Syst. Evol. Microbiol.">
        <title>Marinicauda algicola sp. nov., isolated from a marine red alga Rhodosorus marinus.</title>
        <authorList>
            <person name="Jeong S.E."/>
            <person name="Jeon S.H."/>
            <person name="Chun B.H."/>
            <person name="Kim D.W."/>
            <person name="Jeon C.O."/>
        </authorList>
    </citation>
    <scope>NUCLEOTIDE SEQUENCE [LARGE SCALE GENOMIC DNA]</scope>
    <source>
        <strain evidence="1 2">JCM 31718</strain>
    </source>
</reference>
<sequence length="229" mass="25138">MFMAMNDELVSMAQAFTGLPMRDLIGGPLMAATEANNQMVMTQTRYMLDTGFNRIEVEGTDPKQYRYDPIMVNLKLRRPVVSETVKEDGTTEVKVDTVETDVEVPILTLMPIPTLGVDEVDISFDMEVKSSYGSTQSTSQDRSLAAESSFEAKLGYGPFSVSIKGSVAYSEKSSASSEVTRSASNSAKYHVQVHASQQDIPRGLDLILKAYSENIGPFTLPKEKEKQAA</sequence>
<proteinExistence type="predicted"/>
<dbReference type="InterPro" id="IPR024510">
    <property type="entry name" value="DUF2589"/>
</dbReference>
<dbReference type="EMBL" id="SRXW01000001">
    <property type="protein sequence ID" value="TGY90224.1"/>
    <property type="molecule type" value="Genomic_DNA"/>
</dbReference>
<name>A0A4S2H3R6_9PROT</name>
<comment type="caution">
    <text evidence="1">The sequence shown here is derived from an EMBL/GenBank/DDBJ whole genome shotgun (WGS) entry which is preliminary data.</text>
</comment>
<keyword evidence="2" id="KW-1185">Reference proteome</keyword>
<protein>
    <submittedName>
        <fullName evidence="1">DUF2589 domain-containing protein</fullName>
    </submittedName>
</protein>
<dbReference type="Pfam" id="PF11655">
    <property type="entry name" value="DUF2589"/>
    <property type="match status" value="1"/>
</dbReference>
<dbReference type="Proteomes" id="UP000308054">
    <property type="component" value="Unassembled WGS sequence"/>
</dbReference>
<dbReference type="AlphaFoldDB" id="A0A4S2H3R6"/>
<evidence type="ECO:0000313" key="1">
    <source>
        <dbReference type="EMBL" id="TGY90224.1"/>
    </source>
</evidence>